<sequence length="259" mass="29236">MACNFTNGTNTSLNEIEYQEFLDSDIPATIFLIFLSVVGTVGNIHTILVYMLSPVMAKYSVRVFIIWLAFIDLTACLFCMPFEIFDIRYDYTFSSDGACKFFKYLNHIVTGASSLLLTTIAIERYQTIVKNLPILIANLKRSNVISIVLVGLSMILSIPVLIFYGLNEKETNLFGLTCKDCRLLLKYQNIRHTGVYYSITLLIGLVCVVLCIVSYGIILCKISTRKEWRKSLRKKPIPSGNSTSDIRSETTQVISTIQN</sequence>
<dbReference type="OrthoDB" id="6157309at2759"/>
<evidence type="ECO:0000256" key="9">
    <source>
        <dbReference type="SAM" id="MobiDB-lite"/>
    </source>
</evidence>
<dbReference type="PROSITE" id="PS50262">
    <property type="entry name" value="G_PROTEIN_RECEP_F1_2"/>
    <property type="match status" value="1"/>
</dbReference>
<evidence type="ECO:0000256" key="6">
    <source>
        <dbReference type="ARBA" id="ARBA00023170"/>
    </source>
</evidence>
<feature type="transmembrane region" description="Helical" evidence="10">
    <location>
        <begin position="104"/>
        <end position="122"/>
    </location>
</feature>
<evidence type="ECO:0000256" key="10">
    <source>
        <dbReference type="SAM" id="Phobius"/>
    </source>
</evidence>
<evidence type="ECO:0000256" key="2">
    <source>
        <dbReference type="ARBA" id="ARBA00022692"/>
    </source>
</evidence>
<dbReference type="SUPFAM" id="SSF81321">
    <property type="entry name" value="Family A G protein-coupled receptor-like"/>
    <property type="match status" value="1"/>
</dbReference>
<name>A0A6J8EWZ8_MYTCO</name>
<dbReference type="EMBL" id="CACVKT020010205">
    <property type="protein sequence ID" value="CAC5425189.1"/>
    <property type="molecule type" value="Genomic_DNA"/>
</dbReference>
<keyword evidence="2 8" id="KW-0812">Transmembrane</keyword>
<keyword evidence="4 8" id="KW-0297">G-protein coupled receptor</keyword>
<dbReference type="Pfam" id="PF00001">
    <property type="entry name" value="7tm_1"/>
    <property type="match status" value="1"/>
</dbReference>
<protein>
    <recommendedName>
        <fullName evidence="11">G-protein coupled receptors family 1 profile domain-containing protein</fullName>
    </recommendedName>
</protein>
<keyword evidence="5 10" id="KW-0472">Membrane</keyword>
<dbReference type="CDD" id="cd00637">
    <property type="entry name" value="7tm_classA_rhodopsin-like"/>
    <property type="match status" value="1"/>
</dbReference>
<feature type="compositionally biased region" description="Polar residues" evidence="9">
    <location>
        <begin position="239"/>
        <end position="259"/>
    </location>
</feature>
<organism evidence="12 13">
    <name type="scientific">Mytilus coruscus</name>
    <name type="common">Sea mussel</name>
    <dbReference type="NCBI Taxonomy" id="42192"/>
    <lineage>
        <taxon>Eukaryota</taxon>
        <taxon>Metazoa</taxon>
        <taxon>Spiralia</taxon>
        <taxon>Lophotrochozoa</taxon>
        <taxon>Mollusca</taxon>
        <taxon>Bivalvia</taxon>
        <taxon>Autobranchia</taxon>
        <taxon>Pteriomorphia</taxon>
        <taxon>Mytilida</taxon>
        <taxon>Mytiloidea</taxon>
        <taxon>Mytilidae</taxon>
        <taxon>Mytilinae</taxon>
        <taxon>Mytilus</taxon>
    </lineage>
</organism>
<keyword evidence="13" id="KW-1185">Reference proteome</keyword>
<proteinExistence type="inferred from homology"/>
<dbReference type="AlphaFoldDB" id="A0A6J8EWZ8"/>
<dbReference type="PROSITE" id="PS00237">
    <property type="entry name" value="G_PROTEIN_RECEP_F1_1"/>
    <property type="match status" value="1"/>
</dbReference>
<dbReference type="GO" id="GO:0005886">
    <property type="term" value="C:plasma membrane"/>
    <property type="evidence" value="ECO:0007669"/>
    <property type="project" value="TreeGrafter"/>
</dbReference>
<feature type="transmembrane region" description="Helical" evidence="10">
    <location>
        <begin position="143"/>
        <end position="166"/>
    </location>
</feature>
<evidence type="ECO:0000256" key="8">
    <source>
        <dbReference type="RuleBase" id="RU000688"/>
    </source>
</evidence>
<gene>
    <name evidence="12" type="ORF">MCOR_57033</name>
</gene>
<evidence type="ECO:0000256" key="4">
    <source>
        <dbReference type="ARBA" id="ARBA00023040"/>
    </source>
</evidence>
<dbReference type="Gene3D" id="1.20.1070.10">
    <property type="entry name" value="Rhodopsin 7-helix transmembrane proteins"/>
    <property type="match status" value="1"/>
</dbReference>
<accession>A0A6J8EWZ8</accession>
<evidence type="ECO:0000313" key="13">
    <source>
        <dbReference type="Proteomes" id="UP000507470"/>
    </source>
</evidence>
<keyword evidence="6 8" id="KW-0675">Receptor</keyword>
<evidence type="ECO:0000256" key="5">
    <source>
        <dbReference type="ARBA" id="ARBA00023136"/>
    </source>
</evidence>
<dbReference type="InterPro" id="IPR017452">
    <property type="entry name" value="GPCR_Rhodpsn_7TM"/>
</dbReference>
<dbReference type="Proteomes" id="UP000507470">
    <property type="component" value="Unassembled WGS sequence"/>
</dbReference>
<dbReference type="PANTHER" id="PTHR24243:SF224">
    <property type="entry name" value="G-PROTEIN COUPLED RECEPTOR 19-RELATED"/>
    <property type="match status" value="1"/>
</dbReference>
<feature type="region of interest" description="Disordered" evidence="9">
    <location>
        <begin position="233"/>
        <end position="259"/>
    </location>
</feature>
<reference evidence="12 13" key="1">
    <citation type="submission" date="2020-06" db="EMBL/GenBank/DDBJ databases">
        <authorList>
            <person name="Li R."/>
            <person name="Bekaert M."/>
        </authorList>
    </citation>
    <scope>NUCLEOTIDE SEQUENCE [LARGE SCALE GENOMIC DNA]</scope>
    <source>
        <strain evidence="13">wild</strain>
    </source>
</reference>
<feature type="transmembrane region" description="Helical" evidence="10">
    <location>
        <begin position="30"/>
        <end position="52"/>
    </location>
</feature>
<dbReference type="GO" id="GO:0004930">
    <property type="term" value="F:G protein-coupled receptor activity"/>
    <property type="evidence" value="ECO:0007669"/>
    <property type="project" value="UniProtKB-KW"/>
</dbReference>
<feature type="transmembrane region" description="Helical" evidence="10">
    <location>
        <begin position="64"/>
        <end position="84"/>
    </location>
</feature>
<comment type="similarity">
    <text evidence="8">Belongs to the G-protein coupled receptor 1 family.</text>
</comment>
<evidence type="ECO:0000256" key="7">
    <source>
        <dbReference type="ARBA" id="ARBA00023224"/>
    </source>
</evidence>
<keyword evidence="3 10" id="KW-1133">Transmembrane helix</keyword>
<feature type="domain" description="G-protein coupled receptors family 1 profile" evidence="11">
    <location>
        <begin position="42"/>
        <end position="259"/>
    </location>
</feature>
<evidence type="ECO:0000256" key="3">
    <source>
        <dbReference type="ARBA" id="ARBA00022989"/>
    </source>
</evidence>
<dbReference type="PANTHER" id="PTHR24243">
    <property type="entry name" value="G-PROTEIN COUPLED RECEPTOR"/>
    <property type="match status" value="1"/>
</dbReference>
<comment type="subcellular location">
    <subcellularLocation>
        <location evidence="1">Membrane</location>
        <topology evidence="1">Multi-pass membrane protein</topology>
    </subcellularLocation>
</comment>
<feature type="transmembrane region" description="Helical" evidence="10">
    <location>
        <begin position="195"/>
        <end position="220"/>
    </location>
</feature>
<evidence type="ECO:0000256" key="1">
    <source>
        <dbReference type="ARBA" id="ARBA00004141"/>
    </source>
</evidence>
<evidence type="ECO:0000313" key="12">
    <source>
        <dbReference type="EMBL" id="CAC5425189.1"/>
    </source>
</evidence>
<evidence type="ECO:0000259" key="11">
    <source>
        <dbReference type="PROSITE" id="PS50262"/>
    </source>
</evidence>
<dbReference type="PRINTS" id="PR00237">
    <property type="entry name" value="GPCRRHODOPSN"/>
</dbReference>
<keyword evidence="7 8" id="KW-0807">Transducer</keyword>
<dbReference type="InterPro" id="IPR000276">
    <property type="entry name" value="GPCR_Rhodpsn"/>
</dbReference>